<protein>
    <submittedName>
        <fullName evidence="2">Uncharacterized protein</fullName>
    </submittedName>
</protein>
<dbReference type="SUPFAM" id="SSF48452">
    <property type="entry name" value="TPR-like"/>
    <property type="match status" value="1"/>
</dbReference>
<keyword evidence="1" id="KW-1133">Transmembrane helix</keyword>
<dbReference type="Proteomes" id="UP000315750">
    <property type="component" value="Chromosome"/>
</dbReference>
<dbReference type="InterPro" id="IPR011990">
    <property type="entry name" value="TPR-like_helical_dom_sf"/>
</dbReference>
<evidence type="ECO:0000313" key="3">
    <source>
        <dbReference type="Proteomes" id="UP000315750"/>
    </source>
</evidence>
<reference evidence="2 3" key="1">
    <citation type="submission" date="2019-02" db="EMBL/GenBank/DDBJ databases">
        <title>Deep-cultivation of Planctomycetes and their phenomic and genomic characterization uncovers novel biology.</title>
        <authorList>
            <person name="Wiegand S."/>
            <person name="Jogler M."/>
            <person name="Boedeker C."/>
            <person name="Pinto D."/>
            <person name="Vollmers J."/>
            <person name="Rivas-Marin E."/>
            <person name="Kohn T."/>
            <person name="Peeters S.H."/>
            <person name="Heuer A."/>
            <person name="Rast P."/>
            <person name="Oberbeckmann S."/>
            <person name="Bunk B."/>
            <person name="Jeske O."/>
            <person name="Meyerdierks A."/>
            <person name="Storesund J.E."/>
            <person name="Kallscheuer N."/>
            <person name="Luecker S."/>
            <person name="Lage O.M."/>
            <person name="Pohl T."/>
            <person name="Merkel B.J."/>
            <person name="Hornburger P."/>
            <person name="Mueller R.-W."/>
            <person name="Bruemmer F."/>
            <person name="Labrenz M."/>
            <person name="Spormann A.M."/>
            <person name="Op den Camp H."/>
            <person name="Overmann J."/>
            <person name="Amann R."/>
            <person name="Jetten M.S.M."/>
            <person name="Mascher T."/>
            <person name="Medema M.H."/>
            <person name="Devos D.P."/>
            <person name="Kaster A.-K."/>
            <person name="Ovreas L."/>
            <person name="Rohde M."/>
            <person name="Galperin M.Y."/>
            <person name="Jogler C."/>
        </authorList>
    </citation>
    <scope>NUCLEOTIDE SEQUENCE [LARGE SCALE GENOMIC DNA]</scope>
    <source>
        <strain evidence="2 3">Pan181</strain>
    </source>
</reference>
<evidence type="ECO:0000256" key="1">
    <source>
        <dbReference type="SAM" id="Phobius"/>
    </source>
</evidence>
<dbReference type="RefSeq" id="WP_145249743.1">
    <property type="nucleotide sequence ID" value="NZ_CP036278.1"/>
</dbReference>
<feature type="transmembrane region" description="Helical" evidence="1">
    <location>
        <begin position="432"/>
        <end position="457"/>
    </location>
</feature>
<dbReference type="KEGG" id="amuc:Pan181_43730"/>
<organism evidence="2 3">
    <name type="scientific">Aeoliella mucimassa</name>
    <dbReference type="NCBI Taxonomy" id="2527972"/>
    <lineage>
        <taxon>Bacteria</taxon>
        <taxon>Pseudomonadati</taxon>
        <taxon>Planctomycetota</taxon>
        <taxon>Planctomycetia</taxon>
        <taxon>Pirellulales</taxon>
        <taxon>Lacipirellulaceae</taxon>
        <taxon>Aeoliella</taxon>
    </lineage>
</organism>
<dbReference type="AlphaFoldDB" id="A0A518ATW6"/>
<proteinExistence type="predicted"/>
<feature type="transmembrane region" description="Helical" evidence="1">
    <location>
        <begin position="504"/>
        <end position="527"/>
    </location>
</feature>
<feature type="transmembrane region" description="Helical" evidence="1">
    <location>
        <begin position="539"/>
        <end position="561"/>
    </location>
</feature>
<dbReference type="EMBL" id="CP036278">
    <property type="protein sequence ID" value="QDU58146.1"/>
    <property type="molecule type" value="Genomic_DNA"/>
</dbReference>
<gene>
    <name evidence="2" type="ORF">Pan181_43730</name>
</gene>
<keyword evidence="1" id="KW-0812">Transmembrane</keyword>
<feature type="transmembrane region" description="Helical" evidence="1">
    <location>
        <begin position="607"/>
        <end position="626"/>
    </location>
</feature>
<accession>A0A518ATW6</accession>
<dbReference type="OrthoDB" id="251408at2"/>
<evidence type="ECO:0000313" key="2">
    <source>
        <dbReference type="EMBL" id="QDU58146.1"/>
    </source>
</evidence>
<name>A0A518ATW6_9BACT</name>
<sequence length="741" mass="82952">MGHRYAKWVVAAAVLLAVVRIASVASHTEYGWGLLSDQWQFALGTPVGLQHTPIGQCPPVDQAKFWLAETDRVVAEHPDSASLAMGAAWVLDSPGVDFMSGYMKSKEYPKAFPSMGMELDDEAIARATAEFRERCLPRCLELARRATELEPQNVDWWRMRALLEFEGDQFMSGLDFSPREADWLQVLEQCQQHDPDNALYDYLAAFSLWEQSASYDAFFPDDATQDEDFQRIDQQTRRLASTVSRTLAIHDESGFLQGCKRFEAGQQKAYLAFGEAGTPCIAELVSQSGAKQSDWPIVATNRLISYRQTWLYAMLSRWCMVQADDAILDGNIELAIDHKRQTLRLFEQAILPKETSALDLQLRYAVIREANYAGLLKIAEAFPDAISQAELDALKLRERQLRIDAATLTAALQTLHAEVYPEPFSTTREATYSAVASLSAGAMLYLALPLLLVGWLLARRGDTPSHLGFVRQCVAWLVGYGLTIVVLGMAPAEVISHAWQQRAIIGGIWLSAFAIAAGAAWILLRVIRRRQVRYQTRTLLAITTAIAVLAAQWPWVSWALAALAANPPELWVHARGFGGLDAEVIRAGTKLQTGSWMWAVLQWFAHLGHYVGLALSLLLVIGWYVLRSARQQREGWRLGFVPADRQRWSQLLRFAGRSAAGAAIVWLLVYAAIFSQAAALADAEFQYKMRYCRDPLAHYNEIVEAQATVKASPAKMTPIRQQVEFDLSDEELLQQYYGEEE</sequence>
<keyword evidence="3" id="KW-1185">Reference proteome</keyword>
<keyword evidence="1" id="KW-0472">Membrane</keyword>
<feature type="transmembrane region" description="Helical" evidence="1">
    <location>
        <begin position="469"/>
        <end position="492"/>
    </location>
</feature>
<feature type="transmembrane region" description="Helical" evidence="1">
    <location>
        <begin position="654"/>
        <end position="673"/>
    </location>
</feature>